<dbReference type="Gene3D" id="3.30.470.20">
    <property type="entry name" value="ATP-grasp fold, B domain"/>
    <property type="match status" value="1"/>
</dbReference>
<dbReference type="Pfam" id="PF08442">
    <property type="entry name" value="ATP-grasp_2"/>
    <property type="match status" value="1"/>
</dbReference>
<name>A0ABM7WAA3_9BACT</name>
<protein>
    <submittedName>
        <fullName evidence="5">Succinyl-CoA synthetase subunit beta</fullName>
    </submittedName>
</protein>
<evidence type="ECO:0000256" key="1">
    <source>
        <dbReference type="ARBA" id="ARBA00022598"/>
    </source>
</evidence>
<keyword evidence="1" id="KW-0436">Ligase</keyword>
<evidence type="ECO:0000259" key="4">
    <source>
        <dbReference type="PROSITE" id="PS50975"/>
    </source>
</evidence>
<dbReference type="SUPFAM" id="SSF56059">
    <property type="entry name" value="Glutathione synthetase ATP-binding domain-like"/>
    <property type="match status" value="1"/>
</dbReference>
<dbReference type="Gene3D" id="3.40.50.261">
    <property type="entry name" value="Succinyl-CoA synthetase domains"/>
    <property type="match status" value="1"/>
</dbReference>
<evidence type="ECO:0000256" key="2">
    <source>
        <dbReference type="ARBA" id="ARBA00022741"/>
    </source>
</evidence>
<feature type="domain" description="ATP-grasp" evidence="4">
    <location>
        <begin position="10"/>
        <end position="234"/>
    </location>
</feature>
<evidence type="ECO:0000313" key="5">
    <source>
        <dbReference type="EMBL" id="BDD87903.1"/>
    </source>
</evidence>
<gene>
    <name evidence="5" type="ORF">DPPLL_22680</name>
</gene>
<dbReference type="InterPro" id="IPR016102">
    <property type="entry name" value="Succinyl-CoA_synth-like"/>
</dbReference>
<dbReference type="PANTHER" id="PTHR11815">
    <property type="entry name" value="SUCCINYL-COA SYNTHETASE BETA CHAIN"/>
    <property type="match status" value="1"/>
</dbReference>
<dbReference type="InterPro" id="IPR011761">
    <property type="entry name" value="ATP-grasp"/>
</dbReference>
<dbReference type="PANTHER" id="PTHR11815:SF10">
    <property type="entry name" value="SUCCINATE--COA LIGASE [GDP-FORMING] SUBUNIT BETA, MITOCHONDRIAL"/>
    <property type="match status" value="1"/>
</dbReference>
<dbReference type="PIRSF" id="PIRSF001554">
    <property type="entry name" value="SucCS_beta"/>
    <property type="match status" value="1"/>
</dbReference>
<dbReference type="SUPFAM" id="SSF52210">
    <property type="entry name" value="Succinyl-CoA synthetase domains"/>
    <property type="match status" value="1"/>
</dbReference>
<dbReference type="InterPro" id="IPR013815">
    <property type="entry name" value="ATP_grasp_subdomain_1"/>
</dbReference>
<dbReference type="InterPro" id="IPR013650">
    <property type="entry name" value="ATP-grasp_succ-CoA_synth-type"/>
</dbReference>
<dbReference type="InterPro" id="IPR005809">
    <property type="entry name" value="Succ_CoA_ligase-like_bsu"/>
</dbReference>
<dbReference type="EMBL" id="AP025516">
    <property type="protein sequence ID" value="BDD87903.1"/>
    <property type="molecule type" value="Genomic_DNA"/>
</dbReference>
<organism evidence="5 6">
    <name type="scientific">Desulfofustis limnaeus</name>
    <dbReference type="NCBI Taxonomy" id="2740163"/>
    <lineage>
        <taxon>Bacteria</taxon>
        <taxon>Pseudomonadati</taxon>
        <taxon>Thermodesulfobacteriota</taxon>
        <taxon>Desulfobulbia</taxon>
        <taxon>Desulfobulbales</taxon>
        <taxon>Desulfocapsaceae</taxon>
        <taxon>Desulfofustis</taxon>
    </lineage>
</organism>
<reference evidence="5 6" key="1">
    <citation type="submission" date="2022-01" db="EMBL/GenBank/DDBJ databases">
        <title>Desulfofustis limnae sp. nov., a novel mesophilic sulfate-reducing bacterium isolated from marsh soil.</title>
        <authorList>
            <person name="Watanabe M."/>
            <person name="Takahashi A."/>
            <person name="Kojima H."/>
            <person name="Fukui M."/>
        </authorList>
    </citation>
    <scope>NUCLEOTIDE SEQUENCE [LARGE SCALE GENOMIC DNA]</scope>
    <source>
        <strain evidence="5 6">PPLL</strain>
    </source>
</reference>
<dbReference type="Gene3D" id="3.30.1490.20">
    <property type="entry name" value="ATP-grasp fold, A domain"/>
    <property type="match status" value="1"/>
</dbReference>
<keyword evidence="3" id="KW-0067">ATP-binding</keyword>
<proteinExistence type="predicted"/>
<evidence type="ECO:0000256" key="3">
    <source>
        <dbReference type="PROSITE-ProRule" id="PRU00409"/>
    </source>
</evidence>
<dbReference type="PROSITE" id="PS50975">
    <property type="entry name" value="ATP_GRASP"/>
    <property type="match status" value="1"/>
</dbReference>
<dbReference type="Proteomes" id="UP000830055">
    <property type="component" value="Chromosome"/>
</dbReference>
<evidence type="ECO:0000313" key="6">
    <source>
        <dbReference type="Proteomes" id="UP000830055"/>
    </source>
</evidence>
<accession>A0ABM7WAA3</accession>
<keyword evidence="2 3" id="KW-0547">Nucleotide-binding</keyword>
<sequence length="417" mass="45604">MAKFLEYQGKDYFKKAGIPTPVGKVAKTPEEAAEAAREIGKPVVVKAQVLAGGRGKAGGVKLASTPEEVQKVAGEILGMTIKGLLVKQVLVEEQLDIAQEFYAGLIINSAQDVRGPVLMFSPEGGMDIESVPQDRIATLNVDVIKGLMIHDTLDMVVSMGIKGAALKPLADIILKLYNAFRKNDCRTLEINPLVLTKEGKVLAADCRMEADDQALFRHPEFGIKIGREFLKEPTDFELMGWSFEANDFRGTSYLAEMASPEELRKGGYVGYHGIGGGAAMLGMDALNKVGLKVADYADTSGNPTASKVYRAVKLIMSQPGIEGYFLSGFMMANQEQWHHAHGIVKALREELPKRPGFPVVLLLCGNKEKESQQILKEGLAGFERVEIYDREHVYDAKFIGGRVKALVEEYRKEKAAA</sequence>
<dbReference type="RefSeq" id="WP_284151305.1">
    <property type="nucleotide sequence ID" value="NZ_AP025516.1"/>
</dbReference>
<keyword evidence="6" id="KW-1185">Reference proteome</keyword>